<dbReference type="PANTHER" id="PTHR33127:SF24">
    <property type="entry name" value="OS08G0193000 PROTEIN"/>
    <property type="match status" value="1"/>
</dbReference>
<protein>
    <recommendedName>
        <fullName evidence="2">KIB1-4 beta-propeller domain-containing protein</fullName>
    </recommendedName>
</protein>
<dbReference type="AlphaFoldDB" id="A0A804NME7"/>
<feature type="compositionally biased region" description="Basic and acidic residues" evidence="1">
    <location>
        <begin position="73"/>
        <end position="103"/>
    </location>
</feature>
<dbReference type="PANTHER" id="PTHR33127">
    <property type="entry name" value="TRANSMEMBRANE PROTEIN"/>
    <property type="match status" value="1"/>
</dbReference>
<dbReference type="FunCoup" id="A0A804NME7">
    <property type="interactions" value="1103"/>
</dbReference>
<proteinExistence type="predicted"/>
<dbReference type="InterPro" id="IPR005174">
    <property type="entry name" value="KIB1-4_b-propeller"/>
</dbReference>
<name>A0A804NME7_MAIZE</name>
<evidence type="ECO:0000313" key="3">
    <source>
        <dbReference type="EnsemblPlants" id="Zm00001eb171270_P001"/>
    </source>
</evidence>
<dbReference type="InParanoid" id="A0A804NME7"/>
<sequence length="470" mass="51987">MCAAMFSNLFAKFDYGRSSPPKTPHDDGRRSHMSDLSLERQPRRSSVSVRMEAPVDDDDVTAAPVAEVMSTDHGGHEESSPPKTPHDDGCRSHMSDLSLERQPRQSSVSVRMEAPVDDDDVTAAPVAEVMSMDHGGHEESPTVPCLAFASEHGYSIFSLAYMRMLDGADVRPMPPVPGRRLMTSPYGGTVLATDVCYRHPCYLVNPFTGSRASLPDLPIPFSEKEPIECRSDEPRPRCARVTDDGLAWDWSPRGILVARGDTAFFCEHGGERWTPVHQSQLGSPMTINYRGGLFFVLELHTLKTTVIDAGTLQARAKIPAPPVLGDVDDAYLAPSQDDAILLVHHAGDSNGVIFTNAYRARLRGNRRTPRWKPVLDIGDRAVFIDGAHGFTVTADPEGAKANRVYVILANRLTHPCGRLAVVFDVGFSDLRRPERMGRLKLNTGEVEPMWGQPHWIMPRDRSDRRQGYIN</sequence>
<reference evidence="3" key="3">
    <citation type="submission" date="2021-05" db="UniProtKB">
        <authorList>
            <consortium name="EnsemblPlants"/>
        </authorList>
    </citation>
    <scope>IDENTIFICATION</scope>
    <source>
        <strain evidence="3">cv. B73</strain>
    </source>
</reference>
<feature type="domain" description="KIB1-4 beta-propeller" evidence="2">
    <location>
        <begin position="176"/>
        <end position="407"/>
    </location>
</feature>
<dbReference type="Proteomes" id="UP000007305">
    <property type="component" value="Chromosome 4"/>
</dbReference>
<feature type="region of interest" description="Disordered" evidence="1">
    <location>
        <begin position="13"/>
        <end position="113"/>
    </location>
</feature>
<evidence type="ECO:0000313" key="4">
    <source>
        <dbReference type="Proteomes" id="UP000007305"/>
    </source>
</evidence>
<keyword evidence="4" id="KW-1185">Reference proteome</keyword>
<feature type="compositionally biased region" description="Basic and acidic residues" evidence="1">
    <location>
        <begin position="23"/>
        <end position="42"/>
    </location>
</feature>
<dbReference type="EnsemblPlants" id="Zm00001eb171270_T001">
    <property type="protein sequence ID" value="Zm00001eb171270_P001"/>
    <property type="gene ID" value="Zm00001eb171270"/>
</dbReference>
<reference evidence="3" key="2">
    <citation type="submission" date="2019-07" db="EMBL/GenBank/DDBJ databases">
        <authorList>
            <person name="Seetharam A."/>
            <person name="Woodhouse M."/>
            <person name="Cannon E."/>
        </authorList>
    </citation>
    <scope>NUCLEOTIDE SEQUENCE [LARGE SCALE GENOMIC DNA]</scope>
    <source>
        <strain evidence="3">cv. B73</strain>
    </source>
</reference>
<evidence type="ECO:0000259" key="2">
    <source>
        <dbReference type="Pfam" id="PF03478"/>
    </source>
</evidence>
<dbReference type="Gramene" id="Zm00001eb171270_T001">
    <property type="protein sequence ID" value="Zm00001eb171270_P001"/>
    <property type="gene ID" value="Zm00001eb171270"/>
</dbReference>
<organism evidence="3 4">
    <name type="scientific">Zea mays</name>
    <name type="common">Maize</name>
    <dbReference type="NCBI Taxonomy" id="4577"/>
    <lineage>
        <taxon>Eukaryota</taxon>
        <taxon>Viridiplantae</taxon>
        <taxon>Streptophyta</taxon>
        <taxon>Embryophyta</taxon>
        <taxon>Tracheophyta</taxon>
        <taxon>Spermatophyta</taxon>
        <taxon>Magnoliopsida</taxon>
        <taxon>Liliopsida</taxon>
        <taxon>Poales</taxon>
        <taxon>Poaceae</taxon>
        <taxon>PACMAD clade</taxon>
        <taxon>Panicoideae</taxon>
        <taxon>Andropogonodae</taxon>
        <taxon>Andropogoneae</taxon>
        <taxon>Tripsacinae</taxon>
        <taxon>Zea</taxon>
    </lineage>
</organism>
<accession>A0A804NME7</accession>
<gene>
    <name evidence="3" type="primary">LOC100276092</name>
</gene>
<evidence type="ECO:0000256" key="1">
    <source>
        <dbReference type="SAM" id="MobiDB-lite"/>
    </source>
</evidence>
<dbReference type="Pfam" id="PF03478">
    <property type="entry name" value="Beta-prop_KIB1-4"/>
    <property type="match status" value="1"/>
</dbReference>
<reference evidence="4" key="1">
    <citation type="journal article" date="2009" name="Science">
        <title>The B73 maize genome: complexity, diversity, and dynamics.</title>
        <authorList>
            <person name="Schnable P.S."/>
            <person name="Ware D."/>
            <person name="Fulton R.S."/>
            <person name="Stein J.C."/>
            <person name="Wei F."/>
            <person name="Pasternak S."/>
            <person name="Liang C."/>
            <person name="Zhang J."/>
            <person name="Fulton L."/>
            <person name="Graves T.A."/>
            <person name="Minx P."/>
            <person name="Reily A.D."/>
            <person name="Courtney L."/>
            <person name="Kruchowski S.S."/>
            <person name="Tomlinson C."/>
            <person name="Strong C."/>
            <person name="Delehaunty K."/>
            <person name="Fronick C."/>
            <person name="Courtney B."/>
            <person name="Rock S.M."/>
            <person name="Belter E."/>
            <person name="Du F."/>
            <person name="Kim K."/>
            <person name="Abbott R.M."/>
            <person name="Cotton M."/>
            <person name="Levy A."/>
            <person name="Marchetto P."/>
            <person name="Ochoa K."/>
            <person name="Jackson S.M."/>
            <person name="Gillam B."/>
            <person name="Chen W."/>
            <person name="Yan L."/>
            <person name="Higginbotham J."/>
            <person name="Cardenas M."/>
            <person name="Waligorski J."/>
            <person name="Applebaum E."/>
            <person name="Phelps L."/>
            <person name="Falcone J."/>
            <person name="Kanchi K."/>
            <person name="Thane T."/>
            <person name="Scimone A."/>
            <person name="Thane N."/>
            <person name="Henke J."/>
            <person name="Wang T."/>
            <person name="Ruppert J."/>
            <person name="Shah N."/>
            <person name="Rotter K."/>
            <person name="Hodges J."/>
            <person name="Ingenthron E."/>
            <person name="Cordes M."/>
            <person name="Kohlberg S."/>
            <person name="Sgro J."/>
            <person name="Delgado B."/>
            <person name="Mead K."/>
            <person name="Chinwalla A."/>
            <person name="Leonard S."/>
            <person name="Crouse K."/>
            <person name="Collura K."/>
            <person name="Kudrna D."/>
            <person name="Currie J."/>
            <person name="He R."/>
            <person name="Angelova A."/>
            <person name="Rajasekar S."/>
            <person name="Mueller T."/>
            <person name="Lomeli R."/>
            <person name="Scara G."/>
            <person name="Ko A."/>
            <person name="Delaney K."/>
            <person name="Wissotski M."/>
            <person name="Lopez G."/>
            <person name="Campos D."/>
            <person name="Braidotti M."/>
            <person name="Ashley E."/>
            <person name="Golser W."/>
            <person name="Kim H."/>
            <person name="Lee S."/>
            <person name="Lin J."/>
            <person name="Dujmic Z."/>
            <person name="Kim W."/>
            <person name="Talag J."/>
            <person name="Zuccolo A."/>
            <person name="Fan C."/>
            <person name="Sebastian A."/>
            <person name="Kramer M."/>
            <person name="Spiegel L."/>
            <person name="Nascimento L."/>
            <person name="Zutavern T."/>
            <person name="Miller B."/>
            <person name="Ambroise C."/>
            <person name="Muller S."/>
            <person name="Spooner W."/>
            <person name="Narechania A."/>
            <person name="Ren L."/>
            <person name="Wei S."/>
            <person name="Kumari S."/>
            <person name="Faga B."/>
            <person name="Levy M.J."/>
            <person name="McMahan L."/>
            <person name="Van Buren P."/>
            <person name="Vaughn M.W."/>
            <person name="Ying K."/>
            <person name="Yeh C.-T."/>
            <person name="Emrich S.J."/>
            <person name="Jia Y."/>
            <person name="Kalyanaraman A."/>
            <person name="Hsia A.-P."/>
            <person name="Barbazuk W.B."/>
            <person name="Baucom R.S."/>
            <person name="Brutnell T.P."/>
            <person name="Carpita N.C."/>
            <person name="Chaparro C."/>
            <person name="Chia J.-M."/>
            <person name="Deragon J.-M."/>
            <person name="Estill J.C."/>
            <person name="Fu Y."/>
            <person name="Jeddeloh J.A."/>
            <person name="Han Y."/>
            <person name="Lee H."/>
            <person name="Li P."/>
            <person name="Lisch D.R."/>
            <person name="Liu S."/>
            <person name="Liu Z."/>
            <person name="Nagel D.H."/>
            <person name="McCann M.C."/>
            <person name="SanMiguel P."/>
            <person name="Myers A.M."/>
            <person name="Nettleton D."/>
            <person name="Nguyen J."/>
            <person name="Penning B.W."/>
            <person name="Ponnala L."/>
            <person name="Schneider K.L."/>
            <person name="Schwartz D.C."/>
            <person name="Sharma A."/>
            <person name="Soderlund C."/>
            <person name="Springer N.M."/>
            <person name="Sun Q."/>
            <person name="Wang H."/>
            <person name="Waterman M."/>
            <person name="Westerman R."/>
            <person name="Wolfgruber T.K."/>
            <person name="Yang L."/>
            <person name="Yu Y."/>
            <person name="Zhang L."/>
            <person name="Zhou S."/>
            <person name="Zhu Q."/>
            <person name="Bennetzen J.L."/>
            <person name="Dawe R.K."/>
            <person name="Jiang J."/>
            <person name="Jiang N."/>
            <person name="Presting G.G."/>
            <person name="Wessler S.R."/>
            <person name="Aluru S."/>
            <person name="Martienssen R.A."/>
            <person name="Clifton S.W."/>
            <person name="McCombie W.R."/>
            <person name="Wing R.A."/>
            <person name="Wilson R.K."/>
        </authorList>
    </citation>
    <scope>NUCLEOTIDE SEQUENCE [LARGE SCALE GENOMIC DNA]</scope>
    <source>
        <strain evidence="4">cv. B73</strain>
    </source>
</reference>